<accession>A0A0J8GSL9</accession>
<dbReference type="PATRIC" id="fig|1513271.3.peg.1418"/>
<dbReference type="AlphaFoldDB" id="A0A0J8GSL9"/>
<keyword evidence="1" id="KW-0056">Arginine metabolism</keyword>
<dbReference type="EC" id="2.3.1.109" evidence="4"/>
<dbReference type="EMBL" id="LAZL01000009">
    <property type="protein sequence ID" value="KMT65737.1"/>
    <property type="molecule type" value="Genomic_DNA"/>
</dbReference>
<dbReference type="InterPro" id="IPR016181">
    <property type="entry name" value="Acyl_CoA_acyltransferase"/>
</dbReference>
<dbReference type="InterPro" id="IPR017650">
    <property type="entry name" value="Arginine_N-succinylTrfase"/>
</dbReference>
<dbReference type="Pfam" id="PF04958">
    <property type="entry name" value="AstA"/>
    <property type="match status" value="1"/>
</dbReference>
<dbReference type="PANTHER" id="PTHR30420">
    <property type="entry name" value="N-SUCCINYLARGININE DIHYDROLASE"/>
    <property type="match status" value="1"/>
</dbReference>
<evidence type="ECO:0000256" key="3">
    <source>
        <dbReference type="ARBA" id="ARBA00023315"/>
    </source>
</evidence>
<keyword evidence="6" id="KW-1185">Reference proteome</keyword>
<dbReference type="GO" id="GO:0008791">
    <property type="term" value="F:arginine N-succinyltransferase activity"/>
    <property type="evidence" value="ECO:0007669"/>
    <property type="project" value="UniProtKB-UniRule"/>
</dbReference>
<dbReference type="NCBIfam" id="TIGR03243">
    <property type="entry name" value="arg_catab_AOST"/>
    <property type="match status" value="1"/>
</dbReference>
<proteinExistence type="predicted"/>
<evidence type="ECO:0000256" key="1">
    <source>
        <dbReference type="ARBA" id="ARBA00022503"/>
    </source>
</evidence>
<dbReference type="Gene3D" id="2.40.40.20">
    <property type="match status" value="1"/>
</dbReference>
<dbReference type="NCBIfam" id="TIGR03244">
    <property type="entry name" value="arg_catab_AstA"/>
    <property type="match status" value="1"/>
</dbReference>
<name>A0A0J8GSL9_9ALTE</name>
<sequence>MILIRPIQVTDFDALVDIAKASGHGFTSLPVDEALLKNRIKSSIQAFNLDINTQPNLHFNHTPAHYLFVAEDTDTKLIVGTSAIDAAVGLSDPFYHYRLSKIVHSSHALNVYKVVELLTLCNDYTGATEIGSLFLMPEYRQGLNGKLLSKFRFLFMAEHRNRFSDRIFAEMRGICDEDGHSPFWRWLQDNFFQIDFPTADYLSGIGNKAFIAELMPQLPIYVNLLSKKAQAVMGKVHEQTLPALKLLQHEGFSYRGYIDIFDAGPTVEAELNHIRSVRSSLKLAVEITDQQDDLSQAELCLLVNTQVKNFRATLHSVVTDKAAGKVYLPSKLASYLKLTEKDSCRILLL</sequence>
<evidence type="ECO:0000313" key="6">
    <source>
        <dbReference type="Proteomes" id="UP000037600"/>
    </source>
</evidence>
<dbReference type="RefSeq" id="WP_048691079.1">
    <property type="nucleotide sequence ID" value="NZ_KQ130486.1"/>
</dbReference>
<dbReference type="Proteomes" id="UP000037600">
    <property type="component" value="Unassembled WGS sequence"/>
</dbReference>
<evidence type="ECO:0000313" key="5">
    <source>
        <dbReference type="EMBL" id="KMT65737.1"/>
    </source>
</evidence>
<reference evidence="5 6" key="1">
    <citation type="submission" date="2015-04" db="EMBL/GenBank/DDBJ databases">
        <title>Draft Genome Sequence of the Novel Agar-Digesting Marine Bacterium Q1.</title>
        <authorList>
            <person name="Li Y."/>
            <person name="Li D."/>
            <person name="Chen G."/>
            <person name="Du Z."/>
        </authorList>
    </citation>
    <scope>NUCLEOTIDE SEQUENCE [LARGE SCALE GENOMIC DNA]</scope>
    <source>
        <strain evidence="5 6">Q1</strain>
    </source>
</reference>
<protein>
    <recommendedName>
        <fullName evidence="4">Arginine N-succinyltransferase</fullName>
        <ecNumber evidence="4">2.3.1.109</ecNumber>
    </recommendedName>
</protein>
<evidence type="ECO:0000256" key="4">
    <source>
        <dbReference type="NCBIfam" id="TIGR03244"/>
    </source>
</evidence>
<gene>
    <name evidence="5" type="ORF">XM47_06910</name>
</gene>
<keyword evidence="3" id="KW-0012">Acyltransferase</keyword>
<dbReference type="STRING" id="1513271.XM47_06910"/>
<dbReference type="InterPro" id="IPR007041">
    <property type="entry name" value="Arg_succinylTrfase_AstA/AruG"/>
</dbReference>
<keyword evidence="2 5" id="KW-0808">Transferase</keyword>
<dbReference type="OrthoDB" id="21121at2"/>
<dbReference type="SUPFAM" id="SSF55729">
    <property type="entry name" value="Acyl-CoA N-acyltransferases (Nat)"/>
    <property type="match status" value="1"/>
</dbReference>
<organism evidence="5 6">
    <name type="scientific">Catenovulum maritimum</name>
    <dbReference type="NCBI Taxonomy" id="1513271"/>
    <lineage>
        <taxon>Bacteria</taxon>
        <taxon>Pseudomonadati</taxon>
        <taxon>Pseudomonadota</taxon>
        <taxon>Gammaproteobacteria</taxon>
        <taxon>Alteromonadales</taxon>
        <taxon>Alteromonadaceae</taxon>
        <taxon>Catenovulum</taxon>
    </lineage>
</organism>
<evidence type="ECO:0000256" key="2">
    <source>
        <dbReference type="ARBA" id="ARBA00022679"/>
    </source>
</evidence>
<comment type="caution">
    <text evidence="5">The sequence shown here is derived from an EMBL/GenBank/DDBJ whole genome shotgun (WGS) entry which is preliminary data.</text>
</comment>
<dbReference type="GO" id="GO:0006527">
    <property type="term" value="P:L-arginine catabolic process"/>
    <property type="evidence" value="ECO:0007669"/>
    <property type="project" value="UniProtKB-UniRule"/>
</dbReference>
<dbReference type="PANTHER" id="PTHR30420:SF1">
    <property type="entry name" value="ARGININE N-SUCCINYLTRANSFERASE"/>
    <property type="match status" value="1"/>
</dbReference>